<evidence type="ECO:0000313" key="19">
    <source>
        <dbReference type="Proteomes" id="UP000031443"/>
    </source>
</evidence>
<evidence type="ECO:0000256" key="16">
    <source>
        <dbReference type="SAM" id="MobiDB-lite"/>
    </source>
</evidence>
<name>M7B5R1_CHEMY</name>
<evidence type="ECO:0000256" key="9">
    <source>
        <dbReference type="ARBA" id="ARBA00022974"/>
    </source>
</evidence>
<evidence type="ECO:0000256" key="10">
    <source>
        <dbReference type="ARBA" id="ARBA00023157"/>
    </source>
</evidence>
<accession>M7B5R1</accession>
<comment type="subcellular location">
    <subcellularLocation>
        <location evidence="1">Secreted</location>
        <location evidence="1">Extracellular space</location>
        <location evidence="1">Extracellular matrix</location>
    </subcellularLocation>
</comment>
<dbReference type="STRING" id="8469.M7B5R1"/>
<dbReference type="Gene3D" id="3.80.10.10">
    <property type="entry name" value="Ribonuclease Inhibitor"/>
    <property type="match status" value="3"/>
</dbReference>
<evidence type="ECO:0000256" key="11">
    <source>
        <dbReference type="ARBA" id="ARBA00023180"/>
    </source>
</evidence>
<dbReference type="Pfam" id="PF13855">
    <property type="entry name" value="LRR_8"/>
    <property type="match status" value="3"/>
</dbReference>
<dbReference type="PANTHER" id="PTHR46269:SF4">
    <property type="entry name" value="OPTICIN"/>
    <property type="match status" value="1"/>
</dbReference>
<dbReference type="Pfam" id="PF01462">
    <property type="entry name" value="LRRNT"/>
    <property type="match status" value="1"/>
</dbReference>
<dbReference type="InterPro" id="IPR000372">
    <property type="entry name" value="LRRNT"/>
</dbReference>
<feature type="region of interest" description="Disordered" evidence="16">
    <location>
        <begin position="269"/>
        <end position="301"/>
    </location>
</feature>
<keyword evidence="10" id="KW-1015">Disulfide bond</keyword>
<evidence type="ECO:0000256" key="13">
    <source>
        <dbReference type="ARBA" id="ARBA00056390"/>
    </source>
</evidence>
<dbReference type="FunFam" id="3.80.10.10:FF:000092">
    <property type="entry name" value="keratocan isoform X1"/>
    <property type="match status" value="1"/>
</dbReference>
<evidence type="ECO:0000256" key="6">
    <source>
        <dbReference type="ARBA" id="ARBA00022614"/>
    </source>
</evidence>
<dbReference type="AlphaFoldDB" id="M7B5R1"/>
<evidence type="ECO:0000256" key="5">
    <source>
        <dbReference type="ARBA" id="ARBA00022530"/>
    </source>
</evidence>
<keyword evidence="7" id="KW-0732">Signal</keyword>
<dbReference type="SMART" id="SM00369">
    <property type="entry name" value="LRR_TYP"/>
    <property type="match status" value="10"/>
</dbReference>
<dbReference type="InterPro" id="IPR001611">
    <property type="entry name" value="Leu-rich_rpt"/>
</dbReference>
<feature type="region of interest" description="Disordered" evidence="16">
    <location>
        <begin position="640"/>
        <end position="659"/>
    </location>
</feature>
<protein>
    <recommendedName>
        <fullName evidence="12">Keratocan</fullName>
    </recommendedName>
    <alternativeName>
        <fullName evidence="14">Keratan sulfate proteoglycan keratocan</fullName>
    </alternativeName>
</protein>
<evidence type="ECO:0000256" key="15">
    <source>
        <dbReference type="PROSITE-ProRule" id="PRU00023"/>
    </source>
</evidence>
<gene>
    <name evidence="18" type="ORF">UY3_12050</name>
</gene>
<keyword evidence="19" id="KW-1185">Reference proteome</keyword>
<dbReference type="InterPro" id="IPR032675">
    <property type="entry name" value="LRR_dom_sf"/>
</dbReference>
<dbReference type="Gene3D" id="1.25.40.20">
    <property type="entry name" value="Ankyrin repeat-containing domain"/>
    <property type="match status" value="1"/>
</dbReference>
<evidence type="ECO:0000256" key="2">
    <source>
        <dbReference type="ARBA" id="ARBA00005818"/>
    </source>
</evidence>
<keyword evidence="8" id="KW-0677">Repeat</keyword>
<dbReference type="EMBL" id="KB548129">
    <property type="protein sequence ID" value="EMP30855.1"/>
    <property type="molecule type" value="Genomic_DNA"/>
</dbReference>
<dbReference type="Proteomes" id="UP000031443">
    <property type="component" value="Unassembled WGS sequence"/>
</dbReference>
<dbReference type="PROSITE" id="PS50297">
    <property type="entry name" value="ANK_REP_REGION"/>
    <property type="match status" value="1"/>
</dbReference>
<reference evidence="19" key="1">
    <citation type="journal article" date="2013" name="Nat. Genet.">
        <title>The draft genomes of soft-shell turtle and green sea turtle yield insights into the development and evolution of the turtle-specific body plan.</title>
        <authorList>
            <person name="Wang Z."/>
            <person name="Pascual-Anaya J."/>
            <person name="Zadissa A."/>
            <person name="Li W."/>
            <person name="Niimura Y."/>
            <person name="Huang Z."/>
            <person name="Li C."/>
            <person name="White S."/>
            <person name="Xiong Z."/>
            <person name="Fang D."/>
            <person name="Wang B."/>
            <person name="Ming Y."/>
            <person name="Chen Y."/>
            <person name="Zheng Y."/>
            <person name="Kuraku S."/>
            <person name="Pignatelli M."/>
            <person name="Herrero J."/>
            <person name="Beal K."/>
            <person name="Nozawa M."/>
            <person name="Li Q."/>
            <person name="Wang J."/>
            <person name="Zhang H."/>
            <person name="Yu L."/>
            <person name="Shigenobu S."/>
            <person name="Wang J."/>
            <person name="Liu J."/>
            <person name="Flicek P."/>
            <person name="Searle S."/>
            <person name="Wang J."/>
            <person name="Kuratani S."/>
            <person name="Yin Y."/>
            <person name="Aken B."/>
            <person name="Zhang G."/>
            <person name="Irie N."/>
        </authorList>
    </citation>
    <scope>NUCLEOTIDE SEQUENCE [LARGE SCALE GENOMIC DNA]</scope>
</reference>
<keyword evidence="11" id="KW-0325">Glycoprotein</keyword>
<feature type="domain" description="LRRNT" evidence="17">
    <location>
        <begin position="307"/>
        <end position="341"/>
    </location>
</feature>
<feature type="compositionally biased region" description="Basic and acidic residues" evidence="16">
    <location>
        <begin position="640"/>
        <end position="649"/>
    </location>
</feature>
<dbReference type="InterPro" id="IPR043547">
    <property type="entry name" value="Mimecan/Epiphycan/Opticin"/>
</dbReference>
<comment type="similarity">
    <text evidence="2">Belongs to the small leucine-rich proteoglycan (SLRP) family. SLRP class II subfamily.</text>
</comment>
<comment type="function">
    <text evidence="13">Plays an important role in generating and maintaining a transparent matrix within the corneal stroma.</text>
</comment>
<dbReference type="InterPro" id="IPR002110">
    <property type="entry name" value="Ankyrin_rpt"/>
</dbReference>
<dbReference type="FunFam" id="3.80.10.10:FF:000133">
    <property type="entry name" value="prolargin"/>
    <property type="match status" value="1"/>
</dbReference>
<dbReference type="SMART" id="SM00013">
    <property type="entry name" value="LRRNT"/>
    <property type="match status" value="2"/>
</dbReference>
<evidence type="ECO:0000256" key="3">
    <source>
        <dbReference type="ARBA" id="ARBA00006912"/>
    </source>
</evidence>
<feature type="domain" description="LRRNT" evidence="17">
    <location>
        <begin position="786"/>
        <end position="816"/>
    </location>
</feature>
<dbReference type="SUPFAM" id="SSF52058">
    <property type="entry name" value="L domain-like"/>
    <property type="match status" value="2"/>
</dbReference>
<keyword evidence="15" id="KW-0040">ANK repeat</keyword>
<evidence type="ECO:0000256" key="12">
    <source>
        <dbReference type="ARBA" id="ARBA00041182"/>
    </source>
</evidence>
<dbReference type="GO" id="GO:0061975">
    <property type="term" value="P:articular cartilage development"/>
    <property type="evidence" value="ECO:0007669"/>
    <property type="project" value="TreeGrafter"/>
</dbReference>
<dbReference type="Pfam" id="PF00023">
    <property type="entry name" value="Ank"/>
    <property type="match status" value="1"/>
</dbReference>
<evidence type="ECO:0000256" key="8">
    <source>
        <dbReference type="ARBA" id="ARBA00022737"/>
    </source>
</evidence>
<evidence type="ECO:0000256" key="1">
    <source>
        <dbReference type="ARBA" id="ARBA00004498"/>
    </source>
</evidence>
<dbReference type="InterPro" id="IPR036770">
    <property type="entry name" value="Ankyrin_rpt-contain_sf"/>
</dbReference>
<evidence type="ECO:0000256" key="4">
    <source>
        <dbReference type="ARBA" id="ARBA00022525"/>
    </source>
</evidence>
<evidence type="ECO:0000313" key="18">
    <source>
        <dbReference type="EMBL" id="EMP30855.1"/>
    </source>
</evidence>
<sequence>MEMAKKASGCPGVNTKSYGGYTPLHVAAMHGREDAAAMLVRNYQAKVDLRVCSGRKPLRYLNSASPATLQELLSKPDSFRAAAASRSKMAKVKAAILSSSSRFLGVIKGVKRSVSFLSGSVGARKTAPFSQFLQLMQRAAACSMFPSAPDGSPLALDLVQNRSKVPHGTAAGVLGQQDSGNPVKSLCVTIYNDRRATAKYESSSSHVSPHCQLVRLMLLTFPCCKPNGNGTGLSQPLSVRLVNRWTMKAAFRLLLLLILVLISEVNGQRRKPGRKPGLKPARPTPEPVEPTELPPPLPPGPPSVFPDCPRECFCPPDFPSALYCDSRNLRKVPLIPPRIHYLYLQNNFIDSLPEESFKNATGLRWVNLDNNRIKKLDRRVMEQMESLVFLYMEKNQLKEVPSFLPANLEQLRLSRNQISKIPSGVFNKLEHLVLLDLHHNKLSDGVFNKNTFRGLKNLMQLNLAHNILRKLPPGLPSAVHQLFLDRNNIEDIPDDYFKEFPNLAFLRLNYNQISDKGLPKNSFNLSNLLVLQLAHNKLTNMPFINPKLEHLYLNDNSIERINGTQICPTALVTFQDLSSDLENVPRLRYLRLDGNQLKPPIPLDLMMCFRLLQCGMQCVALLGVTTLALVLALAAPSIEEGKKKEEQPRADTATDDNLDLPNYDLDNYGEIIDPSLYEELYDYSDLAPKPRADTATDDNLDLPNYDLDNYGEIIDPSLYEELYDYSDLAPKIEVGTLAPPTQRLEGVMSTRAVPTEAPRRPPPTSPTTTPVGPGLFGSITKQGLPTCLICVCLSTSVYCDDAELEQIPPLPLETTYFYARFNRISRIQASDFARLKKLKRIDLTSNFISWVGEDSFRLLSTLQELILAENRLTALPALPSSIVRLDARLNRIQSSGVRPEAFRELKKLQFLHLSDNKLDYIPVPLPEGLRSLHLQSRDGELWLDTGIVQNNNIQTMHKDTFCDSQDHSHIRWALEDIRLDRNPINLSLFPDAYFCLPRLPMGHFY</sequence>
<keyword evidence="4" id="KW-0964">Secreted</keyword>
<organism evidence="18 19">
    <name type="scientific">Chelonia mydas</name>
    <name type="common">Green sea-turtle</name>
    <name type="synonym">Chelonia agassizi</name>
    <dbReference type="NCBI Taxonomy" id="8469"/>
    <lineage>
        <taxon>Eukaryota</taxon>
        <taxon>Metazoa</taxon>
        <taxon>Chordata</taxon>
        <taxon>Craniata</taxon>
        <taxon>Vertebrata</taxon>
        <taxon>Euteleostomi</taxon>
        <taxon>Archelosauria</taxon>
        <taxon>Testudinata</taxon>
        <taxon>Testudines</taxon>
        <taxon>Cryptodira</taxon>
        <taxon>Durocryptodira</taxon>
        <taxon>Americhelydia</taxon>
        <taxon>Chelonioidea</taxon>
        <taxon>Cheloniidae</taxon>
        <taxon>Chelonia</taxon>
    </lineage>
</organism>
<dbReference type="SMART" id="SM00364">
    <property type="entry name" value="LRR_BAC"/>
    <property type="match status" value="7"/>
</dbReference>
<dbReference type="GO" id="GO:0005615">
    <property type="term" value="C:extracellular space"/>
    <property type="evidence" value="ECO:0007669"/>
    <property type="project" value="TreeGrafter"/>
</dbReference>
<dbReference type="PROSITE" id="PS51450">
    <property type="entry name" value="LRR"/>
    <property type="match status" value="2"/>
</dbReference>
<keyword evidence="5" id="KW-0272">Extracellular matrix</keyword>
<keyword evidence="9" id="KW-0654">Proteoglycan</keyword>
<dbReference type="SUPFAM" id="SSF48403">
    <property type="entry name" value="Ankyrin repeat"/>
    <property type="match status" value="1"/>
</dbReference>
<dbReference type="GO" id="GO:0031012">
    <property type="term" value="C:extracellular matrix"/>
    <property type="evidence" value="ECO:0007669"/>
    <property type="project" value="TreeGrafter"/>
</dbReference>
<evidence type="ECO:0000256" key="14">
    <source>
        <dbReference type="ARBA" id="ARBA00077447"/>
    </source>
</evidence>
<feature type="repeat" description="ANK" evidence="15">
    <location>
        <begin position="19"/>
        <end position="42"/>
    </location>
</feature>
<feature type="compositionally biased region" description="Pro residues" evidence="16">
    <location>
        <begin position="282"/>
        <end position="301"/>
    </location>
</feature>
<dbReference type="PROSITE" id="PS50088">
    <property type="entry name" value="ANK_REPEAT"/>
    <property type="match status" value="1"/>
</dbReference>
<dbReference type="InterPro" id="IPR003591">
    <property type="entry name" value="Leu-rich_rpt_typical-subtyp"/>
</dbReference>
<dbReference type="GO" id="GO:0060348">
    <property type="term" value="P:bone development"/>
    <property type="evidence" value="ECO:0007669"/>
    <property type="project" value="TreeGrafter"/>
</dbReference>
<keyword evidence="6" id="KW-0433">Leucine-rich repeat</keyword>
<dbReference type="PANTHER" id="PTHR46269">
    <property type="entry name" value="EPIPHYCAN-RELATED"/>
    <property type="match status" value="1"/>
</dbReference>
<dbReference type="eggNOG" id="KOG0619">
    <property type="taxonomic scope" value="Eukaryota"/>
</dbReference>
<comment type="similarity">
    <text evidence="3">Belongs to the small leucine-rich proteoglycan (SLRP) family. SLRP class III subfamily.</text>
</comment>
<evidence type="ECO:0000256" key="7">
    <source>
        <dbReference type="ARBA" id="ARBA00022729"/>
    </source>
</evidence>
<evidence type="ECO:0000259" key="17">
    <source>
        <dbReference type="SMART" id="SM00013"/>
    </source>
</evidence>
<feature type="region of interest" description="Disordered" evidence="16">
    <location>
        <begin position="752"/>
        <end position="773"/>
    </location>
</feature>
<proteinExistence type="inferred from homology"/>